<proteinExistence type="predicted"/>
<organism evidence="1 2">
    <name type="scientific">Velamenicoccus archaeovorus</name>
    <dbReference type="NCBI Taxonomy" id="1930593"/>
    <lineage>
        <taxon>Bacteria</taxon>
        <taxon>Pseudomonadati</taxon>
        <taxon>Candidatus Omnitrophota</taxon>
        <taxon>Candidatus Velamenicoccus</taxon>
    </lineage>
</organism>
<evidence type="ECO:0000313" key="1">
    <source>
        <dbReference type="EMBL" id="QAT17806.1"/>
    </source>
</evidence>
<dbReference type="RefSeq" id="WP_128700772.1">
    <property type="nucleotide sequence ID" value="NZ_CP019384.1"/>
</dbReference>
<gene>
    <name evidence="1" type="ORF">BU251_08770</name>
</gene>
<dbReference type="KEGG" id="vai:BU251_08770"/>
<dbReference type="AlphaFoldDB" id="A0A410P6I0"/>
<accession>A0A410P6I0</accession>
<dbReference type="Proteomes" id="UP000287243">
    <property type="component" value="Chromosome"/>
</dbReference>
<name>A0A410P6I0_VELA1</name>
<dbReference type="EMBL" id="CP019384">
    <property type="protein sequence ID" value="QAT17806.1"/>
    <property type="molecule type" value="Genomic_DNA"/>
</dbReference>
<reference evidence="1 2" key="1">
    <citation type="submission" date="2017-01" db="EMBL/GenBank/DDBJ databases">
        <title>First insights into the biology of 'candidatus Vampirococcus archaeovorus'.</title>
        <authorList>
            <person name="Kizina J."/>
            <person name="Jordan S."/>
            <person name="Stueber K."/>
            <person name="Reinhardt R."/>
            <person name="Harder J."/>
        </authorList>
    </citation>
    <scope>NUCLEOTIDE SEQUENCE [LARGE SCALE GENOMIC DNA]</scope>
    <source>
        <strain evidence="1 2">LiM</strain>
    </source>
</reference>
<evidence type="ECO:0000313" key="2">
    <source>
        <dbReference type="Proteomes" id="UP000287243"/>
    </source>
</evidence>
<keyword evidence="2" id="KW-1185">Reference proteome</keyword>
<protein>
    <submittedName>
        <fullName evidence="1">Uncharacterized protein</fullName>
    </submittedName>
</protein>
<sequence>MKKGYFYIANKKGNGRRAGLVFVLNIGNGRLLKLSTLKYIYKDNSILVVFTPITRSDALDLKKHMKKESIYRKTFDNQICKLLGEIISGMLRPNIGADLVIRELTEKQNKDYKNFEYKCYDKVYIPGTIPMRRSNAVEVNNHKIKLGDSVFKLFLRLVLELKKKRDGWVHRHRLGSDTIIADVEKFQIYSNLRTALEGSLLDKDGQKFIENNGSKQYRISLHPDFIDYDREKLLMHPDTGIRDIAKKLS</sequence>